<comment type="caution">
    <text evidence="1">The sequence shown here is derived from an EMBL/GenBank/DDBJ whole genome shotgun (WGS) entry which is preliminary data.</text>
</comment>
<keyword evidence="2" id="KW-1185">Reference proteome</keyword>
<reference evidence="2" key="1">
    <citation type="journal article" date="2019" name="Int. J. Syst. Evol. Microbiol.">
        <title>The Global Catalogue of Microorganisms (GCM) 10K type strain sequencing project: providing services to taxonomists for standard genome sequencing and annotation.</title>
        <authorList>
            <consortium name="The Broad Institute Genomics Platform"/>
            <consortium name="The Broad Institute Genome Sequencing Center for Infectious Disease"/>
            <person name="Wu L."/>
            <person name="Ma J."/>
        </authorList>
    </citation>
    <scope>NUCLEOTIDE SEQUENCE [LARGE SCALE GENOMIC DNA]</scope>
    <source>
        <strain evidence="2">NBRC 108730</strain>
    </source>
</reference>
<dbReference type="Proteomes" id="UP001157017">
    <property type="component" value="Unassembled WGS sequence"/>
</dbReference>
<dbReference type="EMBL" id="BSUZ01000001">
    <property type="protein sequence ID" value="GMA86393.1"/>
    <property type="molecule type" value="Genomic_DNA"/>
</dbReference>
<proteinExistence type="predicted"/>
<sequence>MLAAMLRAHPEAAPVALDGATALRWEVESPAGPEGDPPAAKRVEVHVPVPGDERRWLSVVLTAARPPHQPEARRPALRPVRRGAHDLALGRGHRALRARRLGRSAGIARSTGS</sequence>
<organism evidence="1 2">
    <name type="scientific">Angustibacter aerolatus</name>
    <dbReference type="NCBI Taxonomy" id="1162965"/>
    <lineage>
        <taxon>Bacteria</taxon>
        <taxon>Bacillati</taxon>
        <taxon>Actinomycetota</taxon>
        <taxon>Actinomycetes</taxon>
        <taxon>Kineosporiales</taxon>
        <taxon>Kineosporiaceae</taxon>
    </lineage>
</organism>
<evidence type="ECO:0000313" key="2">
    <source>
        <dbReference type="Proteomes" id="UP001157017"/>
    </source>
</evidence>
<gene>
    <name evidence="1" type="ORF">GCM10025868_16430</name>
</gene>
<name>A0ABQ6JDY6_9ACTN</name>
<accession>A0ABQ6JDY6</accession>
<evidence type="ECO:0000313" key="1">
    <source>
        <dbReference type="EMBL" id="GMA86393.1"/>
    </source>
</evidence>
<protein>
    <submittedName>
        <fullName evidence="1">Uncharacterized protein</fullName>
    </submittedName>
</protein>